<protein>
    <recommendedName>
        <fullName evidence="2">DUF6532 domain-containing protein</fullName>
    </recommendedName>
</protein>
<evidence type="ECO:0000256" key="1">
    <source>
        <dbReference type="SAM" id="MobiDB-lite"/>
    </source>
</evidence>
<feature type="region of interest" description="Disordered" evidence="1">
    <location>
        <begin position="455"/>
        <end position="526"/>
    </location>
</feature>
<keyword evidence="4" id="KW-1185">Reference proteome</keyword>
<name>A0A9P7DE22_9AGAM</name>
<reference evidence="3" key="1">
    <citation type="journal article" date="2020" name="New Phytol.">
        <title>Comparative genomics reveals dynamic genome evolution in host specialist ectomycorrhizal fungi.</title>
        <authorList>
            <person name="Lofgren L.A."/>
            <person name="Nguyen N.H."/>
            <person name="Vilgalys R."/>
            <person name="Ruytinx J."/>
            <person name="Liao H.L."/>
            <person name="Branco S."/>
            <person name="Kuo A."/>
            <person name="LaButti K."/>
            <person name="Lipzen A."/>
            <person name="Andreopoulos W."/>
            <person name="Pangilinan J."/>
            <person name="Riley R."/>
            <person name="Hundley H."/>
            <person name="Na H."/>
            <person name="Barry K."/>
            <person name="Grigoriev I.V."/>
            <person name="Stajich J.E."/>
            <person name="Kennedy P.G."/>
        </authorList>
    </citation>
    <scope>NUCLEOTIDE SEQUENCE</scope>
    <source>
        <strain evidence="3">S12</strain>
    </source>
</reference>
<dbReference type="OrthoDB" id="2655110at2759"/>
<evidence type="ECO:0000259" key="2">
    <source>
        <dbReference type="Pfam" id="PF20149"/>
    </source>
</evidence>
<feature type="domain" description="DUF6532" evidence="2">
    <location>
        <begin position="546"/>
        <end position="747"/>
    </location>
</feature>
<dbReference type="Pfam" id="PF20149">
    <property type="entry name" value="DUF6532"/>
    <property type="match status" value="1"/>
</dbReference>
<dbReference type="AlphaFoldDB" id="A0A9P7DE22"/>
<dbReference type="Proteomes" id="UP000719766">
    <property type="component" value="Unassembled WGS sequence"/>
</dbReference>
<proteinExistence type="predicted"/>
<comment type="caution">
    <text evidence="3">The sequence shown here is derived from an EMBL/GenBank/DDBJ whole genome shotgun (WGS) entry which is preliminary data.</text>
</comment>
<organism evidence="3 4">
    <name type="scientific">Suillus plorans</name>
    <dbReference type="NCBI Taxonomy" id="116603"/>
    <lineage>
        <taxon>Eukaryota</taxon>
        <taxon>Fungi</taxon>
        <taxon>Dikarya</taxon>
        <taxon>Basidiomycota</taxon>
        <taxon>Agaricomycotina</taxon>
        <taxon>Agaricomycetes</taxon>
        <taxon>Agaricomycetidae</taxon>
        <taxon>Boletales</taxon>
        <taxon>Suillineae</taxon>
        <taxon>Suillaceae</taxon>
        <taxon>Suillus</taxon>
    </lineage>
</organism>
<feature type="region of interest" description="Disordered" evidence="1">
    <location>
        <begin position="361"/>
        <end position="439"/>
    </location>
</feature>
<feature type="region of interest" description="Disordered" evidence="1">
    <location>
        <begin position="1"/>
        <end position="224"/>
    </location>
</feature>
<evidence type="ECO:0000313" key="3">
    <source>
        <dbReference type="EMBL" id="KAG1790415.1"/>
    </source>
</evidence>
<feature type="compositionally biased region" description="Low complexity" evidence="1">
    <location>
        <begin position="202"/>
        <end position="214"/>
    </location>
</feature>
<accession>A0A9P7DE22</accession>
<feature type="compositionally biased region" description="Basic residues" evidence="1">
    <location>
        <begin position="474"/>
        <end position="485"/>
    </location>
</feature>
<dbReference type="RefSeq" id="XP_041157383.1">
    <property type="nucleotide sequence ID" value="XM_041300436.1"/>
</dbReference>
<sequence length="798" mass="87149">MGRQRGQQVGVPSLQVVESDIDNEPVTSVQPPRRRSNRPGAGAGGRNSQLEKIGNALQTPARAPGKSKVQNVVVPFDEPENAMAPVAKKKRGGKAPRQLETRRNLSAIQEASESDPSAAGPTPALHVADTGRFGLQGHPVPSTYVGSKPLQSHQTDPQPDLTISPARPYVHDHGTSQGASRSVSRGISRGASHRGASRRGASRGASRSVSHGASYGAPHDHQADESRIPAVQHPAGARIVPRSVSHSVVNQRSGSSIPILNTAVQREPSATMTPHHTVARTPPAFGSSVSQNMSVVETEEGHEEADVEEDEDDVEEDIEEDIEEGGDFAEDDGVDNELEGGDFAQDDDADEIMEHEEDFYGSDTVMHPPHHGDQTYRGSKQARHPTQAPDHSVYSQDEDEDGAGVAGTDRHDQNNRTTSRTAPKRSGLQSTNKQVPSLLNAPIVPNIDYDILQAHHTKNRRPRSPSPTYLSSARNHHLKTKRARTRNSQSSDDRDSDQQDNLEDLNEVDIDSGRRHRTKKAKGAATNRDATNVGFYPSLWQKLLDRAKANFRLYIATSVPFPDKEESIGGTGVCGEVIAEAIVQWQEQKCKLEKGYYPEFKTGMATVVFNDAATFRSKIKQIVLTVVPMVYELALGINGNTTDSVKLKATALLKKAIYLRGEPDSEGRASNFANDAVRIVCHKSFYDNGSKSLKHFAEFQKTIPPAALFLVGTIIRNVIFIYSKYGQVSRTKQTPIEDSETSYDRISTLFNRTNKDAYHGPKLRQMLKAWALEGMNVHGAGLGDDEGDDSSEWDVDLA</sequence>
<gene>
    <name evidence="3" type="ORF">HD556DRAFT_1310626</name>
</gene>
<feature type="region of interest" description="Disordered" evidence="1">
    <location>
        <begin position="297"/>
        <end position="346"/>
    </location>
</feature>
<feature type="compositionally biased region" description="Polar residues" evidence="1">
    <location>
        <begin position="104"/>
        <end position="115"/>
    </location>
</feature>
<dbReference type="InterPro" id="IPR045341">
    <property type="entry name" value="DUF6532"/>
</dbReference>
<feature type="compositionally biased region" description="Basic residues" evidence="1">
    <location>
        <begin position="191"/>
        <end position="201"/>
    </location>
</feature>
<dbReference type="GeneID" id="64594200"/>
<feature type="compositionally biased region" description="Acidic residues" evidence="1">
    <location>
        <begin position="498"/>
        <end position="510"/>
    </location>
</feature>
<feature type="compositionally biased region" description="Polar residues" evidence="1">
    <location>
        <begin position="415"/>
        <end position="437"/>
    </location>
</feature>
<dbReference type="EMBL" id="JABBWE010000050">
    <property type="protein sequence ID" value="KAG1790415.1"/>
    <property type="molecule type" value="Genomic_DNA"/>
</dbReference>
<evidence type="ECO:0000313" key="4">
    <source>
        <dbReference type="Proteomes" id="UP000719766"/>
    </source>
</evidence>